<dbReference type="GO" id="GO:0008270">
    <property type="term" value="F:zinc ion binding"/>
    <property type="evidence" value="ECO:0007669"/>
    <property type="project" value="InterPro"/>
</dbReference>
<reference evidence="4" key="1">
    <citation type="submission" date="2017-10" db="EMBL/GenBank/DDBJ databases">
        <title>Draft genome sequence of the planktic cyanobacteria Tychonema bourrellyi isolated from alpine lentic freshwater.</title>
        <authorList>
            <person name="Tett A."/>
            <person name="Armanini F."/>
            <person name="Asnicar F."/>
            <person name="Boscaini A."/>
            <person name="Pasolli E."/>
            <person name="Zolfo M."/>
            <person name="Donati C."/>
            <person name="Salmaso N."/>
            <person name="Segata N."/>
        </authorList>
    </citation>
    <scope>NUCLEOTIDE SEQUENCE</scope>
    <source>
        <strain evidence="4">FEM_GT703</strain>
    </source>
</reference>
<dbReference type="GO" id="GO:0016818">
    <property type="term" value="F:hydrolase activity, acting on acid anhydrides, in phosphorus-containing anhydrides"/>
    <property type="evidence" value="ECO:0007669"/>
    <property type="project" value="InterPro"/>
</dbReference>
<comment type="caution">
    <text evidence="4">The sequence shown here is derived from an EMBL/GenBank/DDBJ whole genome shotgun (WGS) entry which is preliminary data.</text>
</comment>
<accession>A0A2G4F5Z1</accession>
<evidence type="ECO:0000256" key="1">
    <source>
        <dbReference type="ARBA" id="ARBA00022723"/>
    </source>
</evidence>
<dbReference type="Pfam" id="PF08797">
    <property type="entry name" value="HIRAN"/>
    <property type="match status" value="1"/>
</dbReference>
<keyword evidence="5" id="KW-1185">Reference proteome</keyword>
<dbReference type="Gene3D" id="3.30.70.2330">
    <property type="match status" value="1"/>
</dbReference>
<evidence type="ECO:0000313" key="4">
    <source>
        <dbReference type="EMBL" id="PHX57204.1"/>
    </source>
</evidence>
<dbReference type="OrthoDB" id="452395at2"/>
<dbReference type="RefSeq" id="WP_096829077.1">
    <property type="nucleotide sequence ID" value="NZ_NXIB02000004.1"/>
</dbReference>
<dbReference type="Proteomes" id="UP000226442">
    <property type="component" value="Unassembled WGS sequence"/>
</dbReference>
<evidence type="ECO:0000313" key="5">
    <source>
        <dbReference type="Proteomes" id="UP000226442"/>
    </source>
</evidence>
<dbReference type="EMBL" id="NXIB02000004">
    <property type="protein sequence ID" value="PHX57204.1"/>
    <property type="molecule type" value="Genomic_DNA"/>
</dbReference>
<organism evidence="4 5">
    <name type="scientific">Tychonema bourrellyi FEM_GT703</name>
    <dbReference type="NCBI Taxonomy" id="2040638"/>
    <lineage>
        <taxon>Bacteria</taxon>
        <taxon>Bacillati</taxon>
        <taxon>Cyanobacteriota</taxon>
        <taxon>Cyanophyceae</taxon>
        <taxon>Oscillatoriophycideae</taxon>
        <taxon>Oscillatoriales</taxon>
        <taxon>Microcoleaceae</taxon>
        <taxon>Tychonema</taxon>
    </lineage>
</organism>
<evidence type="ECO:0000259" key="3">
    <source>
        <dbReference type="SMART" id="SM00910"/>
    </source>
</evidence>
<dbReference type="GO" id="GO:0003677">
    <property type="term" value="F:DNA binding"/>
    <property type="evidence" value="ECO:0007669"/>
    <property type="project" value="UniProtKB-KW"/>
</dbReference>
<evidence type="ECO:0000256" key="2">
    <source>
        <dbReference type="ARBA" id="ARBA00022801"/>
    </source>
</evidence>
<sequence>MKTPKTLFLAWKDPISPNWFTIGRLTFDRNIYQFVYTQGVKEAEEKCAFTPLLSFPRLDEVYTSTYLFPVFANRVMSRSRPDYSSFIEQLDLLNDDPSPMAILARSGGERVTDTFAVFPDPEVDEKGRYNLYFFSQGLRHLPRSAIDRSERLEAGETLEFDREVQNPYVDLVLISNTSDRSIVGYFPRYLLAEVFELLRQNSNLEVRVERVNKPPTPLQFRLLCKMSVHCRDDFRLFSSFQYQPAIAEIAVKSA</sequence>
<protein>
    <submittedName>
        <fullName evidence="4">DNA-binding protein</fullName>
    </submittedName>
</protein>
<dbReference type="AlphaFoldDB" id="A0A2G4F5Z1"/>
<dbReference type="SMART" id="SM00910">
    <property type="entry name" value="HIRAN"/>
    <property type="match status" value="1"/>
</dbReference>
<keyword evidence="2" id="KW-0378">Hydrolase</keyword>
<keyword evidence="4" id="KW-0238">DNA-binding</keyword>
<proteinExistence type="predicted"/>
<keyword evidence="1" id="KW-0479">Metal-binding</keyword>
<feature type="domain" description="HIRAN" evidence="3">
    <location>
        <begin position="128"/>
        <end position="232"/>
    </location>
</feature>
<dbReference type="InterPro" id="IPR014905">
    <property type="entry name" value="HIRAN"/>
</dbReference>
<name>A0A2G4F5Z1_9CYAN</name>
<gene>
    <name evidence="4" type="ORF">CP500_001405</name>
</gene>